<dbReference type="OrthoDB" id="442914at2759"/>
<dbReference type="AlphaFoldDB" id="A0A812NUZ7"/>
<reference evidence="2" key="1">
    <citation type="submission" date="2021-02" db="EMBL/GenBank/DDBJ databases">
        <authorList>
            <person name="Dougan E. K."/>
            <person name="Rhodes N."/>
            <person name="Thang M."/>
            <person name="Chan C."/>
        </authorList>
    </citation>
    <scope>NUCLEOTIDE SEQUENCE</scope>
</reference>
<evidence type="ECO:0000256" key="1">
    <source>
        <dbReference type="SAM" id="MobiDB-lite"/>
    </source>
</evidence>
<name>A0A812NUZ7_9DINO</name>
<feature type="compositionally biased region" description="Polar residues" evidence="1">
    <location>
        <begin position="647"/>
        <end position="661"/>
    </location>
</feature>
<evidence type="ECO:0000313" key="3">
    <source>
        <dbReference type="Proteomes" id="UP000601435"/>
    </source>
</evidence>
<gene>
    <name evidence="2" type="ORF">SNEC2469_LOCUS8294</name>
</gene>
<accession>A0A812NUZ7</accession>
<keyword evidence="3" id="KW-1185">Reference proteome</keyword>
<dbReference type="Proteomes" id="UP000601435">
    <property type="component" value="Unassembled WGS sequence"/>
</dbReference>
<feature type="region of interest" description="Disordered" evidence="1">
    <location>
        <begin position="325"/>
        <end position="368"/>
    </location>
</feature>
<protein>
    <submittedName>
        <fullName evidence="2">Uncharacterized protein</fullName>
    </submittedName>
</protein>
<feature type="region of interest" description="Disordered" evidence="1">
    <location>
        <begin position="819"/>
        <end position="839"/>
    </location>
</feature>
<comment type="caution">
    <text evidence="2">The sequence shown here is derived from an EMBL/GenBank/DDBJ whole genome shotgun (WGS) entry which is preliminary data.</text>
</comment>
<feature type="region of interest" description="Disordered" evidence="1">
    <location>
        <begin position="80"/>
        <end position="104"/>
    </location>
</feature>
<dbReference type="PANTHER" id="PTHR14919">
    <property type="entry name" value="KPL2-RELATED"/>
    <property type="match status" value="1"/>
</dbReference>
<dbReference type="InterPro" id="IPR052634">
    <property type="entry name" value="Sperm_flagellar-bone_growth"/>
</dbReference>
<organism evidence="2 3">
    <name type="scientific">Symbiodinium necroappetens</name>
    <dbReference type="NCBI Taxonomy" id="1628268"/>
    <lineage>
        <taxon>Eukaryota</taxon>
        <taxon>Sar</taxon>
        <taxon>Alveolata</taxon>
        <taxon>Dinophyceae</taxon>
        <taxon>Suessiales</taxon>
        <taxon>Symbiodiniaceae</taxon>
        <taxon>Symbiodinium</taxon>
    </lineage>
</organism>
<evidence type="ECO:0000313" key="2">
    <source>
        <dbReference type="EMBL" id="CAE7328035.1"/>
    </source>
</evidence>
<feature type="region of interest" description="Disordered" evidence="1">
    <location>
        <begin position="647"/>
        <end position="680"/>
    </location>
</feature>
<sequence>MCNSLVDRLSQELGYAVLRPSEVVGECIALSEKPPQEPDWPILARMRELGKEASQGPPGVSPGVQAEMLFRKIELLSAPAPKPVEEEDPKKKPKGKDKKEEVPEPVRPKGILVLGYPSELRQLASWEAALRGFTSSLLQLMDSEESQQARLGSLLAPFWLEGEATPVVKAEERELAKAAEKADFDPEFAPPVRIIRLRYPDEATLLEAVQKEDMSAEGRANEGESRLCHGLEEEMATMQCAADQAWLFESAQVFATKLSAPLHNVHDVLVQDGEEGDDIIPAAEAILKRIRELVAFWHRPILEVEAADADAKPDEAVEVAEAEAVVEADAVPPGATEGDEPVEPPAPEDGAGDKEAGQPTEGKDEAEDLEQEAVNTLLIKDSRQTKEAFQNLWLQNMSHYLLGIRETLLEVDDHASSYCKDLIFMQRRFLEFLQRPDDKAQVLEEFLRGFPVRNNVPPGSRQADELSEQLQDLADRLWVHANLRKQEAVEERYRQMTGGFWEEKAAAQLRLAHKLQAALAQRDARQGAQQGAAAGAEMAERAERAESMTALQGSAAISLHLEDAAQLRGGPVPMVPWYSGRSGDAPVLAKVDNEKVRKMREEFEGATAEYKVLSQVALGGLSSGEGKSLQQRFKELEQAWGAFQWNQKSRSDAPSTREQVQAASAALAHAHGRSSGTETGLDLEQEVETVLAELWDTIEKPPKQRDQAEEEVNPIAEELDRLEAFIEARIQQEERAEQEGRREKSRPNMEICEAQTEALQDISVRFQSAYPSGMDEGTGGTPMTSNALPEESPVLPAAVHFGSEVRTLAREVQSVSAKLHQDHARGGPPRGHVSSNWIGDLAGGSGPALHERDEAWGSVFIPARSPVARQRPRFGHLQ</sequence>
<dbReference type="PANTHER" id="PTHR14919:SF0">
    <property type="entry name" value="SPERM FLAGELLAR PROTEIN 2"/>
    <property type="match status" value="1"/>
</dbReference>
<dbReference type="EMBL" id="CAJNJA010013731">
    <property type="protein sequence ID" value="CAE7328035.1"/>
    <property type="molecule type" value="Genomic_DNA"/>
</dbReference>
<proteinExistence type="predicted"/>